<evidence type="ECO:0000256" key="3">
    <source>
        <dbReference type="ARBA" id="ARBA00022737"/>
    </source>
</evidence>
<dbReference type="Ensembl" id="ENSCPBT00000029563.1">
    <property type="protein sequence ID" value="ENSCPBP00000025094.1"/>
    <property type="gene ID" value="ENSCPBG00000017848.1"/>
</dbReference>
<dbReference type="Pfam" id="PF12947">
    <property type="entry name" value="EGF_3"/>
    <property type="match status" value="1"/>
</dbReference>
<dbReference type="InterPro" id="IPR049883">
    <property type="entry name" value="NOTCH1_EGF-like"/>
</dbReference>
<feature type="domain" description="EGF-like" evidence="7">
    <location>
        <begin position="167"/>
        <end position="210"/>
    </location>
</feature>
<dbReference type="SUPFAM" id="SSF57196">
    <property type="entry name" value="EGF/Laminin"/>
    <property type="match status" value="3"/>
</dbReference>
<feature type="domain" description="EGF-like" evidence="7">
    <location>
        <begin position="122"/>
        <end position="162"/>
    </location>
</feature>
<dbReference type="SMART" id="SM00179">
    <property type="entry name" value="EGF_CA"/>
    <property type="match status" value="3"/>
</dbReference>
<organism evidence="8 9">
    <name type="scientific">Chrysemys picta bellii</name>
    <name type="common">Western painted turtle</name>
    <name type="synonym">Emys bellii</name>
    <dbReference type="NCBI Taxonomy" id="8478"/>
    <lineage>
        <taxon>Eukaryota</taxon>
        <taxon>Metazoa</taxon>
        <taxon>Chordata</taxon>
        <taxon>Craniata</taxon>
        <taxon>Vertebrata</taxon>
        <taxon>Euteleostomi</taxon>
        <taxon>Archelosauria</taxon>
        <taxon>Testudinata</taxon>
        <taxon>Testudines</taxon>
        <taxon>Cryptodira</taxon>
        <taxon>Durocryptodira</taxon>
        <taxon>Testudinoidea</taxon>
        <taxon>Emydidae</taxon>
        <taxon>Chrysemys</taxon>
    </lineage>
</organism>
<dbReference type="InterPro" id="IPR009030">
    <property type="entry name" value="Growth_fac_rcpt_cys_sf"/>
</dbReference>
<dbReference type="InterPro" id="IPR000742">
    <property type="entry name" value="EGF"/>
</dbReference>
<keyword evidence="5" id="KW-0325">Glycoprotein</keyword>
<dbReference type="OMA" id="CTEDPEC"/>
<dbReference type="GO" id="GO:0004930">
    <property type="term" value="F:G protein-coupled receptor activity"/>
    <property type="evidence" value="ECO:0007669"/>
    <property type="project" value="InterPro"/>
</dbReference>
<dbReference type="InterPro" id="IPR018097">
    <property type="entry name" value="EGF_Ca-bd_CS"/>
</dbReference>
<dbReference type="InterPro" id="IPR001881">
    <property type="entry name" value="EGF-like_Ca-bd_dom"/>
</dbReference>
<accession>A0A8C3HY04</accession>
<dbReference type="InterPro" id="IPR000152">
    <property type="entry name" value="EGF-type_Asp/Asn_hydroxyl_site"/>
</dbReference>
<name>A0A8C3HY04_CHRPI</name>
<dbReference type="InterPro" id="IPR052235">
    <property type="entry name" value="Nephronectin_domain"/>
</dbReference>
<evidence type="ECO:0000256" key="1">
    <source>
        <dbReference type="ARBA" id="ARBA00022536"/>
    </source>
</evidence>
<dbReference type="Pfam" id="PF07645">
    <property type="entry name" value="EGF_CA"/>
    <property type="match status" value="2"/>
</dbReference>
<comment type="caution">
    <text evidence="6">Lacks conserved residue(s) required for the propagation of feature annotation.</text>
</comment>
<evidence type="ECO:0000256" key="2">
    <source>
        <dbReference type="ARBA" id="ARBA00022729"/>
    </source>
</evidence>
<dbReference type="FunFam" id="2.10.25.10:FF:000038">
    <property type="entry name" value="Fibrillin 2"/>
    <property type="match status" value="1"/>
</dbReference>
<dbReference type="InterPro" id="IPR024731">
    <property type="entry name" value="NELL2-like_EGF"/>
</dbReference>
<dbReference type="GeneTree" id="ENSGT00950000183158"/>
<dbReference type="AlphaFoldDB" id="A0A8C3HY04"/>
<dbReference type="PANTHER" id="PTHR24050">
    <property type="entry name" value="PA14 DOMAIN-CONTAINING PROTEIN"/>
    <property type="match status" value="1"/>
</dbReference>
<keyword evidence="2" id="KW-0732">Signal</keyword>
<keyword evidence="9" id="KW-1185">Reference proteome</keyword>
<dbReference type="PROSITE" id="PS01187">
    <property type="entry name" value="EGF_CA"/>
    <property type="match status" value="2"/>
</dbReference>
<dbReference type="SMART" id="SM00181">
    <property type="entry name" value="EGF"/>
    <property type="match status" value="4"/>
</dbReference>
<evidence type="ECO:0000259" key="7">
    <source>
        <dbReference type="PROSITE" id="PS50026"/>
    </source>
</evidence>
<evidence type="ECO:0000313" key="9">
    <source>
        <dbReference type="Proteomes" id="UP000694380"/>
    </source>
</evidence>
<dbReference type="PRINTS" id="PR01278">
    <property type="entry name" value="CD97PROTEIN"/>
</dbReference>
<evidence type="ECO:0000256" key="4">
    <source>
        <dbReference type="ARBA" id="ARBA00023157"/>
    </source>
</evidence>
<dbReference type="SUPFAM" id="SSF57184">
    <property type="entry name" value="Growth factor receptor domain"/>
    <property type="match status" value="1"/>
</dbReference>
<reference evidence="8" key="2">
    <citation type="submission" date="2025-09" db="UniProtKB">
        <authorList>
            <consortium name="Ensembl"/>
        </authorList>
    </citation>
    <scope>IDENTIFICATION</scope>
</reference>
<dbReference type="GO" id="GO:0016020">
    <property type="term" value="C:membrane"/>
    <property type="evidence" value="ECO:0007669"/>
    <property type="project" value="InterPro"/>
</dbReference>
<sequence>MGCVKGVDPSVCVWGEGEPLCTGTTEDCNNHLLCPANAKCVNNTHCTCLDGYQSHGNHPVFFTDTTEICDGNGAPTLSGGDCGPHANCTNVPGNYSCTCSDGYESSSGKANFTHASENTCQDIDECQRNTTICEPHGTCINMPGSYMCKCSWGFGKSQKDPSQICTDINECRKTPGICGPKATCINTYGSYWCKCRAGYVPSTRNSTMCEGGSCRGAHGGDSWGG</sequence>
<keyword evidence="3" id="KW-0677">Repeat</keyword>
<evidence type="ECO:0000256" key="6">
    <source>
        <dbReference type="PROSITE-ProRule" id="PRU00076"/>
    </source>
</evidence>
<dbReference type="PANTHER" id="PTHR24050:SF28">
    <property type="entry name" value="UROMODULIN-LIKE"/>
    <property type="match status" value="1"/>
</dbReference>
<keyword evidence="4" id="KW-1015">Disulfide bond</keyword>
<dbReference type="PROSITE" id="PS50026">
    <property type="entry name" value="EGF_3"/>
    <property type="match status" value="2"/>
</dbReference>
<evidence type="ECO:0000313" key="8">
    <source>
        <dbReference type="Ensembl" id="ENSCPBP00000025094.1"/>
    </source>
</evidence>
<keyword evidence="1 6" id="KW-0245">EGF-like domain</keyword>
<dbReference type="CDD" id="cd00054">
    <property type="entry name" value="EGF_CA"/>
    <property type="match status" value="2"/>
</dbReference>
<dbReference type="PROSITE" id="PS00010">
    <property type="entry name" value="ASX_HYDROXYL"/>
    <property type="match status" value="2"/>
</dbReference>
<dbReference type="GO" id="GO:0005509">
    <property type="term" value="F:calcium ion binding"/>
    <property type="evidence" value="ECO:0007669"/>
    <property type="project" value="InterPro"/>
</dbReference>
<dbReference type="FunFam" id="2.10.25.10:FF:000002">
    <property type="entry name" value="Latent-transforming growth factor beta-binding protein 3"/>
    <property type="match status" value="1"/>
</dbReference>
<reference evidence="8" key="1">
    <citation type="submission" date="2025-08" db="UniProtKB">
        <authorList>
            <consortium name="Ensembl"/>
        </authorList>
    </citation>
    <scope>IDENTIFICATION</scope>
</reference>
<dbReference type="InterPro" id="IPR003056">
    <property type="entry name" value="GPCR_2_ADGRE2_ADGRE5"/>
</dbReference>
<dbReference type="Proteomes" id="UP000694380">
    <property type="component" value="Unplaced"/>
</dbReference>
<evidence type="ECO:0000256" key="5">
    <source>
        <dbReference type="ARBA" id="ARBA00023180"/>
    </source>
</evidence>
<proteinExistence type="predicted"/>
<dbReference type="Gene3D" id="2.10.25.10">
    <property type="entry name" value="Laminin"/>
    <property type="match status" value="4"/>
</dbReference>
<protein>
    <recommendedName>
        <fullName evidence="7">EGF-like domain-containing protein</fullName>
    </recommendedName>
</protein>